<dbReference type="Pfam" id="PF07969">
    <property type="entry name" value="Amidohydro_3"/>
    <property type="match status" value="1"/>
</dbReference>
<sequence>MVITLLTGLLSLAGCGREDSSESVAVEAADLVLLNGFVYTVDTENSTAEAVAIDEGRIVFVGSNDGASAFIGEGTEQRDLGGQMVLPGLHDMHIHALAVVAPERCELQSKPLSLEAMVPVLEACIDRFEIAPGDWLVAGQWSFSAGNQPGADLPTIRAALDAVSRDHPIIIYGDDGHHAAANSAALARAAIPGGETVPISAESLATTYAGYAPYIEVDATGEPAGGIHESARGLLRPIWVDVLGLEGDLAERLQEIGPILAARGITTIQDPLVYANMLEAYAHYEASGTMPFRVRAAMMTPSAATLENIAPHIAELAEVRKRYADSDYIHADGVKLFADAVLEGNPLINPPSNPVAAVLDKFKQPIFSGSLEDDTFELTGYVDQESAECAVVQQSPEAYKSAEAAGRFFDKFGFYPKQCIPNSGVLEHSEDFIRQYISAATEAGFHVHVHALSDKAVRIAVDELASVKPIADRFGVSQSLAHLQLVHPQEQQRIGELGLATVFTFNWTGPFFPYEVSVRPFIDELDGLEDMYRPDGYYIENLYTARTLQDNGALIVHGSDAPVGGRDPVPFINLMYSLYRSDGDVVLNADERLDIESAIEAFTINGAKLFGHDDELGSIEVGKIADIIAIDQNLLALAQSDDIERIADTQVLLTVFDGRIVYERSANDQ</sequence>
<feature type="domain" description="Amidohydrolase 3" evidence="1">
    <location>
        <begin position="79"/>
        <end position="662"/>
    </location>
</feature>
<dbReference type="EMBL" id="DS999411">
    <property type="protein sequence ID" value="EED34633.1"/>
    <property type="molecule type" value="Genomic_DNA"/>
</dbReference>
<protein>
    <submittedName>
        <fullName evidence="2">Amidohydrolase family protein</fullName>
    </submittedName>
</protein>
<organism evidence="2 3">
    <name type="scientific">Luminiphilus syltensis NOR5-1B</name>
    <dbReference type="NCBI Taxonomy" id="565045"/>
    <lineage>
        <taxon>Bacteria</taxon>
        <taxon>Pseudomonadati</taxon>
        <taxon>Pseudomonadota</taxon>
        <taxon>Gammaproteobacteria</taxon>
        <taxon>Cellvibrionales</taxon>
        <taxon>Halieaceae</taxon>
        <taxon>Luminiphilus</taxon>
    </lineage>
</organism>
<dbReference type="HOGENOM" id="CLU_009942_6_1_6"/>
<dbReference type="Gene3D" id="3.20.20.140">
    <property type="entry name" value="Metal-dependent hydrolases"/>
    <property type="match status" value="2"/>
</dbReference>
<dbReference type="InterPro" id="IPR032466">
    <property type="entry name" value="Metal_Hydrolase"/>
</dbReference>
<reference evidence="3" key="1">
    <citation type="journal article" date="2013" name="BMC Microbiol.">
        <title>Taxonomy and evolution of bacteriochlorophyll a-containing members of the OM60/NOR5 clade of marine gammaproteobacteria: description of Luminiphilus syltensis gen. nov., sp. nov., reclassification of Haliea rubra as Pseudohaliea rubra gen. nov., comb. nov., and emendation of Chromatocurvus halotolerans.</title>
        <authorList>
            <person name="Spring S."/>
            <person name="Riedel T."/>
            <person name="Sproer C."/>
            <person name="Yan S."/>
            <person name="Harder J."/>
            <person name="Fuchs B.M."/>
        </authorList>
    </citation>
    <scope>NUCLEOTIDE SEQUENCE [LARGE SCALE GENOMIC DNA]</scope>
    <source>
        <strain evidence="3">NOR51-B</strain>
    </source>
</reference>
<dbReference type="Gene3D" id="3.10.310.70">
    <property type="match status" value="1"/>
</dbReference>
<dbReference type="Proteomes" id="UP000004699">
    <property type="component" value="Unassembled WGS sequence"/>
</dbReference>
<dbReference type="eggNOG" id="COG1574">
    <property type="taxonomic scope" value="Bacteria"/>
</dbReference>
<dbReference type="InterPro" id="IPR011059">
    <property type="entry name" value="Metal-dep_hydrolase_composite"/>
</dbReference>
<dbReference type="InterPro" id="IPR013108">
    <property type="entry name" value="Amidohydro_3"/>
</dbReference>
<proteinExistence type="predicted"/>
<keyword evidence="3" id="KW-1185">Reference proteome</keyword>
<accession>B8KX80</accession>
<dbReference type="Gene3D" id="2.30.40.10">
    <property type="entry name" value="Urease, subunit C, domain 1"/>
    <property type="match status" value="1"/>
</dbReference>
<dbReference type="STRING" id="565045.NOR51B_571"/>
<dbReference type="GO" id="GO:0016810">
    <property type="term" value="F:hydrolase activity, acting on carbon-nitrogen (but not peptide) bonds"/>
    <property type="evidence" value="ECO:0007669"/>
    <property type="project" value="InterPro"/>
</dbReference>
<dbReference type="PANTHER" id="PTHR22642:SF2">
    <property type="entry name" value="PROTEIN LONG AFTER FAR-RED 3"/>
    <property type="match status" value="1"/>
</dbReference>
<keyword evidence="2" id="KW-0378">Hydrolase</keyword>
<gene>
    <name evidence="2" type="ORF">NOR51B_571</name>
</gene>
<name>B8KX80_9GAMM</name>
<dbReference type="SUPFAM" id="SSF51556">
    <property type="entry name" value="Metallo-dependent hydrolases"/>
    <property type="match status" value="1"/>
</dbReference>
<evidence type="ECO:0000313" key="2">
    <source>
        <dbReference type="EMBL" id="EED34633.1"/>
    </source>
</evidence>
<dbReference type="PANTHER" id="PTHR22642">
    <property type="entry name" value="IMIDAZOLONEPROPIONASE"/>
    <property type="match status" value="1"/>
</dbReference>
<evidence type="ECO:0000259" key="1">
    <source>
        <dbReference type="Pfam" id="PF07969"/>
    </source>
</evidence>
<evidence type="ECO:0000313" key="3">
    <source>
        <dbReference type="Proteomes" id="UP000004699"/>
    </source>
</evidence>
<dbReference type="AlphaFoldDB" id="B8KX80"/>
<dbReference type="SUPFAM" id="SSF51338">
    <property type="entry name" value="Composite domain of metallo-dependent hydrolases"/>
    <property type="match status" value="1"/>
</dbReference>